<feature type="domain" description="Major facilitator superfamily (MFS) profile" evidence="5">
    <location>
        <begin position="1"/>
        <end position="281"/>
    </location>
</feature>
<feature type="transmembrane region" description="Helical" evidence="4">
    <location>
        <begin position="232"/>
        <end position="254"/>
    </location>
</feature>
<feature type="transmembrane region" description="Helical" evidence="4">
    <location>
        <begin position="57"/>
        <end position="80"/>
    </location>
</feature>
<evidence type="ECO:0000256" key="3">
    <source>
        <dbReference type="ARBA" id="ARBA00023136"/>
    </source>
</evidence>
<evidence type="ECO:0000256" key="2">
    <source>
        <dbReference type="ARBA" id="ARBA00022989"/>
    </source>
</evidence>
<name>A0ABW4K7R4_9HYPH</name>
<gene>
    <name evidence="6" type="ORF">ACFSCV_06300</name>
</gene>
<sequence>MLGLGMGAGLYDAAFSTLGRIFGASARRAITNLTLFGGFASTICWPLSALAVEHVGWRGACFAYAAVQVLVMAPALFLLLPREARKAPRAPERADAGAKTCRERGTFWLLAVILMANGAVQTTVSVHLLTILQAQGIALAAAVAIGALIGPSQVGARLVEMLVGDRLHPTATLACAGALVAVGVVLLAFGAGPAAVAVVLYAAGNGVWSIARGTVPLALFGAERYAVVMGRLAAPNLVVQAAAPFAAGFVFSAAGTDTTLGVLAMLAVTNLLATVALARSR</sequence>
<keyword evidence="3 4" id="KW-0472">Membrane</keyword>
<feature type="transmembrane region" description="Helical" evidence="4">
    <location>
        <begin position="107"/>
        <end position="131"/>
    </location>
</feature>
<accession>A0ABW4K7R4</accession>
<evidence type="ECO:0000313" key="6">
    <source>
        <dbReference type="EMBL" id="MFD1702613.1"/>
    </source>
</evidence>
<dbReference type="Proteomes" id="UP001597308">
    <property type="component" value="Unassembled WGS sequence"/>
</dbReference>
<dbReference type="InterPro" id="IPR011701">
    <property type="entry name" value="MFS"/>
</dbReference>
<proteinExistence type="predicted"/>
<feature type="transmembrane region" description="Helical" evidence="4">
    <location>
        <begin position="171"/>
        <end position="192"/>
    </location>
</feature>
<evidence type="ECO:0000256" key="1">
    <source>
        <dbReference type="ARBA" id="ARBA00022692"/>
    </source>
</evidence>
<reference evidence="7" key="1">
    <citation type="journal article" date="2019" name="Int. J. Syst. Evol. Microbiol.">
        <title>The Global Catalogue of Microorganisms (GCM) 10K type strain sequencing project: providing services to taxonomists for standard genome sequencing and annotation.</title>
        <authorList>
            <consortium name="The Broad Institute Genomics Platform"/>
            <consortium name="The Broad Institute Genome Sequencing Center for Infectious Disease"/>
            <person name="Wu L."/>
            <person name="Ma J."/>
        </authorList>
    </citation>
    <scope>NUCLEOTIDE SEQUENCE [LARGE SCALE GENOMIC DNA]</scope>
    <source>
        <strain evidence="7">KCTC 23707</strain>
    </source>
</reference>
<dbReference type="Gene3D" id="1.20.1250.20">
    <property type="entry name" value="MFS general substrate transporter like domains"/>
    <property type="match status" value="1"/>
</dbReference>
<keyword evidence="2 4" id="KW-1133">Transmembrane helix</keyword>
<keyword evidence="1 4" id="KW-0812">Transmembrane</keyword>
<feature type="transmembrane region" description="Helical" evidence="4">
    <location>
        <begin position="260"/>
        <end position="278"/>
    </location>
</feature>
<dbReference type="RefSeq" id="WP_378798066.1">
    <property type="nucleotide sequence ID" value="NZ_JBHUER010000003.1"/>
</dbReference>
<organism evidence="6 7">
    <name type="scientific">Methylopila henanensis</name>
    <dbReference type="NCBI Taxonomy" id="873516"/>
    <lineage>
        <taxon>Bacteria</taxon>
        <taxon>Pseudomonadati</taxon>
        <taxon>Pseudomonadota</taxon>
        <taxon>Alphaproteobacteria</taxon>
        <taxon>Hyphomicrobiales</taxon>
        <taxon>Methylopilaceae</taxon>
        <taxon>Methylopila</taxon>
    </lineage>
</organism>
<feature type="transmembrane region" description="Helical" evidence="4">
    <location>
        <begin position="198"/>
        <end position="220"/>
    </location>
</feature>
<dbReference type="Pfam" id="PF07690">
    <property type="entry name" value="MFS_1"/>
    <property type="match status" value="1"/>
</dbReference>
<evidence type="ECO:0000259" key="5">
    <source>
        <dbReference type="PROSITE" id="PS50850"/>
    </source>
</evidence>
<protein>
    <submittedName>
        <fullName evidence="6">MFS transporter</fullName>
    </submittedName>
</protein>
<feature type="transmembrane region" description="Helical" evidence="4">
    <location>
        <begin position="137"/>
        <end position="159"/>
    </location>
</feature>
<dbReference type="EMBL" id="JBHUER010000003">
    <property type="protein sequence ID" value="MFD1702613.1"/>
    <property type="molecule type" value="Genomic_DNA"/>
</dbReference>
<evidence type="ECO:0000313" key="7">
    <source>
        <dbReference type="Proteomes" id="UP001597308"/>
    </source>
</evidence>
<dbReference type="InterPro" id="IPR020846">
    <property type="entry name" value="MFS_dom"/>
</dbReference>
<evidence type="ECO:0000256" key="4">
    <source>
        <dbReference type="SAM" id="Phobius"/>
    </source>
</evidence>
<feature type="transmembrane region" description="Helical" evidence="4">
    <location>
        <begin position="30"/>
        <end position="51"/>
    </location>
</feature>
<dbReference type="SUPFAM" id="SSF103473">
    <property type="entry name" value="MFS general substrate transporter"/>
    <property type="match status" value="1"/>
</dbReference>
<dbReference type="PROSITE" id="PS50850">
    <property type="entry name" value="MFS"/>
    <property type="match status" value="1"/>
</dbReference>
<dbReference type="InterPro" id="IPR036259">
    <property type="entry name" value="MFS_trans_sf"/>
</dbReference>
<keyword evidence="7" id="KW-1185">Reference proteome</keyword>
<comment type="caution">
    <text evidence="6">The sequence shown here is derived from an EMBL/GenBank/DDBJ whole genome shotgun (WGS) entry which is preliminary data.</text>
</comment>